<protein>
    <recommendedName>
        <fullName evidence="3">Outer dense fiber protein 3-like protein 2</fullName>
    </recommendedName>
</protein>
<dbReference type="OMA" id="YVNHDCT"/>
<gene>
    <name evidence="1" type="ORF">C0Q70_11797</name>
</gene>
<name>A0A2T7P703_POMCA</name>
<dbReference type="Pfam" id="PF07004">
    <property type="entry name" value="SHIPPO-rpt"/>
    <property type="match status" value="4"/>
</dbReference>
<dbReference type="Proteomes" id="UP000245119">
    <property type="component" value="Linkage Group LG6"/>
</dbReference>
<evidence type="ECO:0000313" key="2">
    <source>
        <dbReference type="Proteomes" id="UP000245119"/>
    </source>
</evidence>
<dbReference type="GO" id="GO:0005856">
    <property type="term" value="C:cytoskeleton"/>
    <property type="evidence" value="ECO:0007669"/>
    <property type="project" value="TreeGrafter"/>
</dbReference>
<proteinExistence type="predicted"/>
<sequence>MVYNYTIPRRPPAASFRGPGPCYALPGLTGQRNHDPRSTFFKRPAYVFGLRPVVPPNFCTPAPYFVSPKIHRDGKDASIEYSMTGRPRGIKPPMVPGPGAYSPLMTHFTRIPAYSMGMRTRLRRSDSNPAPNCYSMPPILVAPPVESRMRRAPCYSMVGRSKLGCIDYDYAKTPAPGTYNTTNPDVYKLRPPIYSMATGAKMPDSSGLKPGPGAYSPDIKPCRPASPAFSFGIYHSPYVTEIMDDGKAG</sequence>
<dbReference type="AlphaFoldDB" id="A0A2T7P703"/>
<dbReference type="InterPro" id="IPR051291">
    <property type="entry name" value="CIMAP"/>
</dbReference>
<dbReference type="PANTHER" id="PTHR21580:SF28">
    <property type="entry name" value="BOREALIN N-TERMINAL DOMAIN-CONTAINING PROTEIN-RELATED"/>
    <property type="match status" value="1"/>
</dbReference>
<dbReference type="OrthoDB" id="429991at2759"/>
<evidence type="ECO:0000313" key="1">
    <source>
        <dbReference type="EMBL" id="PVD29200.1"/>
    </source>
</evidence>
<reference evidence="1 2" key="1">
    <citation type="submission" date="2018-04" db="EMBL/GenBank/DDBJ databases">
        <title>The genome of golden apple snail Pomacea canaliculata provides insight into stress tolerance and invasive adaptation.</title>
        <authorList>
            <person name="Liu C."/>
            <person name="Liu B."/>
            <person name="Ren Y."/>
            <person name="Zhang Y."/>
            <person name="Wang H."/>
            <person name="Li S."/>
            <person name="Jiang F."/>
            <person name="Yin L."/>
            <person name="Zhang G."/>
            <person name="Qian W."/>
            <person name="Fan W."/>
        </authorList>
    </citation>
    <scope>NUCLEOTIDE SEQUENCE [LARGE SCALE GENOMIC DNA]</scope>
    <source>
        <strain evidence="1">SZHN2017</strain>
        <tissue evidence="1">Muscle</tissue>
    </source>
</reference>
<evidence type="ECO:0008006" key="3">
    <source>
        <dbReference type="Google" id="ProtNLM"/>
    </source>
</evidence>
<keyword evidence="2" id="KW-1185">Reference proteome</keyword>
<dbReference type="InterPro" id="IPR010736">
    <property type="entry name" value="SHIPPO-rpt"/>
</dbReference>
<accession>A0A2T7P703</accession>
<dbReference type="EMBL" id="PZQS01000006">
    <property type="protein sequence ID" value="PVD29200.1"/>
    <property type="molecule type" value="Genomic_DNA"/>
</dbReference>
<comment type="caution">
    <text evidence="1">The sequence shown here is derived from an EMBL/GenBank/DDBJ whole genome shotgun (WGS) entry which is preliminary data.</text>
</comment>
<dbReference type="PANTHER" id="PTHR21580">
    <property type="entry name" value="SHIPPO-1-RELATED"/>
    <property type="match status" value="1"/>
</dbReference>
<organism evidence="1 2">
    <name type="scientific">Pomacea canaliculata</name>
    <name type="common">Golden apple snail</name>
    <dbReference type="NCBI Taxonomy" id="400727"/>
    <lineage>
        <taxon>Eukaryota</taxon>
        <taxon>Metazoa</taxon>
        <taxon>Spiralia</taxon>
        <taxon>Lophotrochozoa</taxon>
        <taxon>Mollusca</taxon>
        <taxon>Gastropoda</taxon>
        <taxon>Caenogastropoda</taxon>
        <taxon>Architaenioglossa</taxon>
        <taxon>Ampullarioidea</taxon>
        <taxon>Ampullariidae</taxon>
        <taxon>Pomacea</taxon>
    </lineage>
</organism>